<dbReference type="Proteomes" id="UP000050795">
    <property type="component" value="Unassembled WGS sequence"/>
</dbReference>
<evidence type="ECO:0000313" key="1">
    <source>
        <dbReference type="Proteomes" id="UP000050795"/>
    </source>
</evidence>
<protein>
    <submittedName>
        <fullName evidence="2">Uncharacterized protein</fullName>
    </submittedName>
</protein>
<proteinExistence type="predicted"/>
<reference evidence="2" key="2">
    <citation type="submission" date="2023-11" db="UniProtKB">
        <authorList>
            <consortium name="WormBaseParasite"/>
        </authorList>
    </citation>
    <scope>IDENTIFICATION</scope>
</reference>
<keyword evidence="1" id="KW-1185">Reference proteome</keyword>
<accession>A0AA85J883</accession>
<reference evidence="1" key="1">
    <citation type="submission" date="2022-06" db="EMBL/GenBank/DDBJ databases">
        <authorList>
            <person name="Berger JAMES D."/>
            <person name="Berger JAMES D."/>
        </authorList>
    </citation>
    <scope>NUCLEOTIDE SEQUENCE [LARGE SCALE GENOMIC DNA]</scope>
</reference>
<dbReference type="AlphaFoldDB" id="A0AA85J883"/>
<evidence type="ECO:0000313" key="2">
    <source>
        <dbReference type="WBParaSite" id="TREG1_137060.1"/>
    </source>
</evidence>
<organism evidence="1 2">
    <name type="scientific">Trichobilharzia regenti</name>
    <name type="common">Nasal bird schistosome</name>
    <dbReference type="NCBI Taxonomy" id="157069"/>
    <lineage>
        <taxon>Eukaryota</taxon>
        <taxon>Metazoa</taxon>
        <taxon>Spiralia</taxon>
        <taxon>Lophotrochozoa</taxon>
        <taxon>Platyhelminthes</taxon>
        <taxon>Trematoda</taxon>
        <taxon>Digenea</taxon>
        <taxon>Strigeidida</taxon>
        <taxon>Schistosomatoidea</taxon>
        <taxon>Schistosomatidae</taxon>
        <taxon>Trichobilharzia</taxon>
    </lineage>
</organism>
<sequence length="224" mass="25991">MPNCDILQDLLRKLVLVLNDWLKMFDEFKKEEEVVSRASQMLQYCNGDSKSLSSTNELMLSLGNIYERNKNTNQQLLLEPLRKICSILSPINDIFQEREDIVKEINRKYRKIRRFEPVEHIGEMSTKYRKISQTVDSLTSRLQITETAISANLMDLTSILEVFLSSSFHVHVSCTSDFFMKASAVSQQISKALYTEPGELPVLDKKIHEEMNSLYKLLHLKPEK</sequence>
<dbReference type="WBParaSite" id="TREG1_137060.1">
    <property type="protein sequence ID" value="TREG1_137060.1"/>
    <property type="gene ID" value="TREG1_137060"/>
</dbReference>
<name>A0AA85J883_TRIRE</name>